<dbReference type="RefSeq" id="XP_005102292.2">
    <property type="nucleotide sequence ID" value="XM_005102235.3"/>
</dbReference>
<feature type="domain" description="Bcl-2 Bcl-2 homology region 1-3" evidence="5">
    <location>
        <begin position="107"/>
        <end position="211"/>
    </location>
</feature>
<organism evidence="6 7">
    <name type="scientific">Aplysia californica</name>
    <name type="common">California sea hare</name>
    <dbReference type="NCBI Taxonomy" id="6500"/>
    <lineage>
        <taxon>Eukaryota</taxon>
        <taxon>Metazoa</taxon>
        <taxon>Spiralia</taxon>
        <taxon>Lophotrochozoa</taxon>
        <taxon>Mollusca</taxon>
        <taxon>Gastropoda</taxon>
        <taxon>Heterobranchia</taxon>
        <taxon>Euthyneura</taxon>
        <taxon>Tectipleura</taxon>
        <taxon>Aplysiida</taxon>
        <taxon>Aplysioidea</taxon>
        <taxon>Aplysiidae</taxon>
        <taxon>Aplysia</taxon>
    </lineage>
</organism>
<keyword evidence="6" id="KW-1185">Reference proteome</keyword>
<dbReference type="GeneID" id="101851280"/>
<evidence type="ECO:0000256" key="1">
    <source>
        <dbReference type="ARBA" id="ARBA00009458"/>
    </source>
</evidence>
<evidence type="ECO:0000256" key="4">
    <source>
        <dbReference type="SAM" id="Phobius"/>
    </source>
</evidence>
<gene>
    <name evidence="7" type="primary">LOC101851280</name>
</gene>
<dbReference type="Proteomes" id="UP000694888">
    <property type="component" value="Unplaced"/>
</dbReference>
<feature type="compositionally biased region" description="Polar residues" evidence="3">
    <location>
        <begin position="1"/>
        <end position="14"/>
    </location>
</feature>
<dbReference type="SUPFAM" id="SSF56854">
    <property type="entry name" value="Bcl-2 inhibitors of programmed cell death"/>
    <property type="match status" value="1"/>
</dbReference>
<evidence type="ECO:0000256" key="3">
    <source>
        <dbReference type="SAM" id="MobiDB-lite"/>
    </source>
</evidence>
<protein>
    <submittedName>
        <fullName evidence="7">Bcl-2 homologous antagonist/killer</fullName>
    </submittedName>
</protein>
<dbReference type="PANTHER" id="PTHR11256">
    <property type="entry name" value="BCL-2 RELATED"/>
    <property type="match status" value="1"/>
</dbReference>
<dbReference type="InterPro" id="IPR002475">
    <property type="entry name" value="Bcl2-like"/>
</dbReference>
<keyword evidence="4" id="KW-0812">Transmembrane</keyword>
<dbReference type="Pfam" id="PF00452">
    <property type="entry name" value="Bcl-2"/>
    <property type="match status" value="1"/>
</dbReference>
<evidence type="ECO:0000256" key="2">
    <source>
        <dbReference type="ARBA" id="ARBA00022703"/>
    </source>
</evidence>
<keyword evidence="2" id="KW-0053">Apoptosis</keyword>
<proteinExistence type="inferred from homology"/>
<feature type="region of interest" description="Disordered" evidence="3">
    <location>
        <begin position="1"/>
        <end position="30"/>
    </location>
</feature>
<dbReference type="InterPro" id="IPR036834">
    <property type="entry name" value="Bcl-2-like_sf"/>
</dbReference>
<dbReference type="CDD" id="cd06845">
    <property type="entry name" value="Bcl-2_like"/>
    <property type="match status" value="1"/>
</dbReference>
<comment type="similarity">
    <text evidence="1">Belongs to the Bcl-2 family.</text>
</comment>
<dbReference type="Gene3D" id="1.10.437.10">
    <property type="entry name" value="Blc2-like"/>
    <property type="match status" value="1"/>
</dbReference>
<accession>A0ABM0JV75</accession>
<dbReference type="InterPro" id="IPR046371">
    <property type="entry name" value="Bcl-2_BH1-3"/>
</dbReference>
<evidence type="ECO:0000259" key="5">
    <source>
        <dbReference type="SMART" id="SM00337"/>
    </source>
</evidence>
<feature type="transmembrane region" description="Helical" evidence="4">
    <location>
        <begin position="225"/>
        <end position="243"/>
    </location>
</feature>
<name>A0ABM0JV75_APLCA</name>
<dbReference type="SMART" id="SM00337">
    <property type="entry name" value="BCL"/>
    <property type="match status" value="1"/>
</dbReference>
<evidence type="ECO:0000313" key="7">
    <source>
        <dbReference type="RefSeq" id="XP_005102292.2"/>
    </source>
</evidence>
<sequence>MANSNSDPELQSGLNYDHSDNGNNGRSLLSPMGLGGLVRVRSAPHMMQPDSEENVQAQSEAVFLNYVYQSYRNDSVRTDVDSTPAAPELINFPASPITPAAEIGRQLARLGDQINERYSDVFDGMIANLNLDSNNEDAYEAFACIARRVFTDGSSWSRVLFLLSFGYRMAINTLRTQASKFASFLSKIVSFVCRFLAVEKITKWIADHGGWRAALSFVPGASSNMFVLISGLAALSVLAVFALHKYLH</sequence>
<dbReference type="PROSITE" id="PS50062">
    <property type="entry name" value="BCL2_FAMILY"/>
    <property type="match status" value="1"/>
</dbReference>
<dbReference type="InterPro" id="IPR026298">
    <property type="entry name" value="Bcl-2_fam"/>
</dbReference>
<keyword evidence="4" id="KW-0472">Membrane</keyword>
<evidence type="ECO:0000313" key="6">
    <source>
        <dbReference type="Proteomes" id="UP000694888"/>
    </source>
</evidence>
<keyword evidence="4" id="KW-1133">Transmembrane helix</keyword>
<reference evidence="7" key="1">
    <citation type="submission" date="2025-08" db="UniProtKB">
        <authorList>
            <consortium name="RefSeq"/>
        </authorList>
    </citation>
    <scope>IDENTIFICATION</scope>
</reference>
<dbReference type="PANTHER" id="PTHR11256:SF41">
    <property type="entry name" value="BCL-2 HOMOLOGOUS ANTAGONIST_KILLER"/>
    <property type="match status" value="1"/>
</dbReference>